<dbReference type="InterPro" id="IPR044926">
    <property type="entry name" value="RGS_subdomain_2"/>
</dbReference>
<dbReference type="PRINTS" id="PR01301">
    <property type="entry name" value="RGSPROTEIN"/>
</dbReference>
<dbReference type="PANTHER" id="PTHR10845">
    <property type="entry name" value="REGULATOR OF G PROTEIN SIGNALING"/>
    <property type="match status" value="1"/>
</dbReference>
<dbReference type="SMART" id="SM00315">
    <property type="entry name" value="RGS"/>
    <property type="match status" value="1"/>
</dbReference>
<evidence type="ECO:0000256" key="1">
    <source>
        <dbReference type="ARBA" id="ARBA00022700"/>
    </source>
</evidence>
<dbReference type="Ensembl" id="ENSPMAT00000006812.1">
    <property type="protein sequence ID" value="ENSPMAP00000006782.1"/>
    <property type="gene ID" value="ENSPMAG00000006145.1"/>
</dbReference>
<reference evidence="3" key="1">
    <citation type="submission" date="2025-08" db="UniProtKB">
        <authorList>
            <consortium name="Ensembl"/>
        </authorList>
    </citation>
    <scope>IDENTIFICATION</scope>
</reference>
<dbReference type="Gene3D" id="1.10.167.10">
    <property type="entry name" value="Regulator of G-protein Signalling 4, domain 2"/>
    <property type="match status" value="1"/>
</dbReference>
<dbReference type="InterPro" id="IPR036305">
    <property type="entry name" value="RGS_sf"/>
</dbReference>
<dbReference type="HOGENOM" id="CLU_059863_1_4_1"/>
<organism evidence="3">
    <name type="scientific">Petromyzon marinus</name>
    <name type="common">Sea lamprey</name>
    <dbReference type="NCBI Taxonomy" id="7757"/>
    <lineage>
        <taxon>Eukaryota</taxon>
        <taxon>Metazoa</taxon>
        <taxon>Chordata</taxon>
        <taxon>Craniata</taxon>
        <taxon>Vertebrata</taxon>
        <taxon>Cyclostomata</taxon>
        <taxon>Hyperoartia</taxon>
        <taxon>Petromyzontiformes</taxon>
        <taxon>Petromyzontidae</taxon>
        <taxon>Petromyzon</taxon>
    </lineage>
</organism>
<dbReference type="GeneTree" id="ENSGT00940000154416"/>
<dbReference type="Gene3D" id="1.10.196.10">
    <property type="match status" value="1"/>
</dbReference>
<keyword evidence="1" id="KW-0734">Signal transduction inhibitor</keyword>
<proteinExistence type="predicted"/>
<dbReference type="InterPro" id="IPR024066">
    <property type="entry name" value="RGS_subdom1/3"/>
</dbReference>
<dbReference type="SUPFAM" id="SSF48097">
    <property type="entry name" value="Regulator of G-protein signaling, RGS"/>
    <property type="match status" value="1"/>
</dbReference>
<dbReference type="OMA" id="QTIMESD"/>
<dbReference type="InterPro" id="IPR034951">
    <property type="entry name" value="RGS_RGS3"/>
</dbReference>
<protein>
    <recommendedName>
        <fullName evidence="2">RGS domain-containing protein</fullName>
    </recommendedName>
</protein>
<dbReference type="FunFam" id="1.10.167.10:FF:000001">
    <property type="entry name" value="Putative regulator of g-protein signaling 12"/>
    <property type="match status" value="1"/>
</dbReference>
<dbReference type="Pfam" id="PF00615">
    <property type="entry name" value="RGS"/>
    <property type="match status" value="1"/>
</dbReference>
<evidence type="ECO:0000313" key="3">
    <source>
        <dbReference type="Ensembl" id="ENSPMAP00000006782.1"/>
    </source>
</evidence>
<feature type="domain" description="RGS" evidence="2">
    <location>
        <begin position="38"/>
        <end position="154"/>
    </location>
</feature>
<dbReference type="PANTHER" id="PTHR10845:SF242">
    <property type="entry name" value="NOVEL PROTEIN SIMILAR TO VERTEBRATE REGULATOR OF G-PROTEIN SIGNALLING FAMILY"/>
    <property type="match status" value="1"/>
</dbReference>
<dbReference type="AlphaFoldDB" id="S4RNJ6"/>
<dbReference type="CDD" id="cd08713">
    <property type="entry name" value="RGS_RGS3"/>
    <property type="match status" value="1"/>
</dbReference>
<dbReference type="GO" id="GO:0009968">
    <property type="term" value="P:negative regulation of signal transduction"/>
    <property type="evidence" value="ECO:0007669"/>
    <property type="project" value="UniProtKB-KW"/>
</dbReference>
<dbReference type="InterPro" id="IPR016137">
    <property type="entry name" value="RGS"/>
</dbReference>
<accession>S4RNJ6</accession>
<dbReference type="STRING" id="7757.ENSPMAP00000006782"/>
<dbReference type="FunFam" id="1.10.196.10:FF:000001">
    <property type="entry name" value="Regulator of G-protein signaling 8"/>
    <property type="match status" value="1"/>
</dbReference>
<evidence type="ECO:0000259" key="2">
    <source>
        <dbReference type="PROSITE" id="PS50132"/>
    </source>
</evidence>
<dbReference type="PROSITE" id="PS50132">
    <property type="entry name" value="RGS"/>
    <property type="match status" value="1"/>
</dbReference>
<reference evidence="3" key="2">
    <citation type="submission" date="2025-09" db="UniProtKB">
        <authorList>
            <consortium name="Ensembl"/>
        </authorList>
    </citation>
    <scope>IDENTIFICATION</scope>
</reference>
<name>S4RNJ6_PETMA</name>
<sequence length="155" mass="17530">MARLHLSAVCLLAHAPSSSPPRPVHRPSQDEAHAWAESLDKLLVHKYGLAAFQAFLRTEFSEENINFWLACEDYKKTKSAAKLTSKARKIFSEYIAIQSPNEVNLDSCTRELTAANLAKPTADAFDVAQKRIFGLMEKDSYPRFLRSQLYLDLTK</sequence>